<evidence type="ECO:0000256" key="3">
    <source>
        <dbReference type="ARBA" id="ARBA00022989"/>
    </source>
</evidence>
<feature type="transmembrane region" description="Helical" evidence="5">
    <location>
        <begin position="31"/>
        <end position="56"/>
    </location>
</feature>
<comment type="subcellular location">
    <subcellularLocation>
        <location evidence="1">Membrane</location>
        <topology evidence="1">Multi-pass membrane protein</topology>
    </subcellularLocation>
</comment>
<feature type="domain" description="TM2" evidence="6">
    <location>
        <begin position="2"/>
        <end position="51"/>
    </location>
</feature>
<dbReference type="GO" id="GO:0016020">
    <property type="term" value="C:membrane"/>
    <property type="evidence" value="ECO:0007669"/>
    <property type="project" value="UniProtKB-SubCell"/>
</dbReference>
<dbReference type="InterPro" id="IPR007829">
    <property type="entry name" value="TM2"/>
</dbReference>
<feature type="domain" description="SHOCT" evidence="7">
    <location>
        <begin position="81"/>
        <end position="108"/>
    </location>
</feature>
<keyword evidence="2 5" id="KW-0812">Transmembrane</keyword>
<proteinExistence type="predicted"/>
<keyword evidence="4 5" id="KW-0472">Membrane</keyword>
<protein>
    <submittedName>
        <fullName evidence="8">TM2 domain-containing membrane protein YozV</fullName>
    </submittedName>
</protein>
<evidence type="ECO:0000256" key="2">
    <source>
        <dbReference type="ARBA" id="ARBA00022692"/>
    </source>
</evidence>
<dbReference type="RefSeq" id="WP_107823053.1">
    <property type="nucleotide sequence ID" value="NZ_OY782574.1"/>
</dbReference>
<dbReference type="Proteomes" id="UP000243525">
    <property type="component" value="Unassembled WGS sequence"/>
</dbReference>
<dbReference type="Pfam" id="PF09851">
    <property type="entry name" value="SHOCT"/>
    <property type="match status" value="1"/>
</dbReference>
<evidence type="ECO:0000259" key="6">
    <source>
        <dbReference type="Pfam" id="PF05154"/>
    </source>
</evidence>
<dbReference type="AlphaFoldDB" id="A0A2T5BZI0"/>
<comment type="caution">
    <text evidence="8">The sequence shown here is derived from an EMBL/GenBank/DDBJ whole genome shotgun (WGS) entry which is preliminary data.</text>
</comment>
<evidence type="ECO:0000256" key="4">
    <source>
        <dbReference type="ARBA" id="ARBA00023136"/>
    </source>
</evidence>
<dbReference type="OrthoDB" id="9816361at2"/>
<keyword evidence="9" id="KW-1185">Reference proteome</keyword>
<evidence type="ECO:0000256" key="1">
    <source>
        <dbReference type="ARBA" id="ARBA00004141"/>
    </source>
</evidence>
<evidence type="ECO:0000313" key="9">
    <source>
        <dbReference type="Proteomes" id="UP000243525"/>
    </source>
</evidence>
<accession>A0A2T5BZI0</accession>
<dbReference type="Pfam" id="PF05154">
    <property type="entry name" value="TM2"/>
    <property type="match status" value="1"/>
</dbReference>
<organism evidence="8 9">
    <name type="scientific">Mangrovibacterium marinum</name>
    <dbReference type="NCBI Taxonomy" id="1639118"/>
    <lineage>
        <taxon>Bacteria</taxon>
        <taxon>Pseudomonadati</taxon>
        <taxon>Bacteroidota</taxon>
        <taxon>Bacteroidia</taxon>
        <taxon>Marinilabiliales</taxon>
        <taxon>Prolixibacteraceae</taxon>
        <taxon>Mangrovibacterium</taxon>
    </lineage>
</organism>
<evidence type="ECO:0000256" key="5">
    <source>
        <dbReference type="SAM" id="Phobius"/>
    </source>
</evidence>
<gene>
    <name evidence="8" type="ORF">C8N47_11433</name>
</gene>
<dbReference type="EMBL" id="QAAD01000014">
    <property type="protein sequence ID" value="PTN07690.1"/>
    <property type="molecule type" value="Genomic_DNA"/>
</dbReference>
<evidence type="ECO:0000259" key="7">
    <source>
        <dbReference type="Pfam" id="PF09851"/>
    </source>
</evidence>
<evidence type="ECO:0000313" key="8">
    <source>
        <dbReference type="EMBL" id="PTN07690.1"/>
    </source>
</evidence>
<dbReference type="InterPro" id="IPR018649">
    <property type="entry name" value="SHOCT"/>
</dbReference>
<name>A0A2T5BZI0_9BACT</name>
<sequence length="108" mass="11932">MKSKTTAAILAFFLGGIGVHRFYLGQTGRGILYLLFCWTFIPAVIAFVDFIIFLTISDDAFNQKYNNGQVAGVSGGVNTAEELGKLHELKEKGVISDQEFELRKAKLL</sequence>
<reference evidence="8 9" key="1">
    <citation type="submission" date="2018-04" db="EMBL/GenBank/DDBJ databases">
        <title>Genomic Encyclopedia of Archaeal and Bacterial Type Strains, Phase II (KMG-II): from individual species to whole genera.</title>
        <authorList>
            <person name="Goeker M."/>
        </authorList>
    </citation>
    <scope>NUCLEOTIDE SEQUENCE [LARGE SCALE GENOMIC DNA]</scope>
    <source>
        <strain evidence="8 9">DSM 28823</strain>
    </source>
</reference>
<keyword evidence="3 5" id="KW-1133">Transmembrane helix</keyword>